<comment type="caution">
    <text evidence="1">The sequence shown here is derived from an EMBL/GenBank/DDBJ whole genome shotgun (WGS) entry which is preliminary data.</text>
</comment>
<evidence type="ECO:0000313" key="2">
    <source>
        <dbReference type="Proteomes" id="UP001371218"/>
    </source>
</evidence>
<keyword evidence="2" id="KW-1185">Reference proteome</keyword>
<reference evidence="1 2" key="1">
    <citation type="submission" date="2024-04" db="EMBL/GenBank/DDBJ databases">
        <title>Novel species of the genus Ideonella isolated from streams.</title>
        <authorList>
            <person name="Lu H."/>
        </authorList>
    </citation>
    <scope>NUCLEOTIDE SEQUENCE [LARGE SCALE GENOMIC DNA]</scope>
    <source>
        <strain evidence="1 2">DXS29W</strain>
    </source>
</reference>
<evidence type="ECO:0000313" key="1">
    <source>
        <dbReference type="EMBL" id="MEK8034232.1"/>
    </source>
</evidence>
<dbReference type="EMBL" id="JBBUTG010000026">
    <property type="protein sequence ID" value="MEK8034232.1"/>
    <property type="molecule type" value="Genomic_DNA"/>
</dbReference>
<dbReference type="Proteomes" id="UP001371218">
    <property type="component" value="Unassembled WGS sequence"/>
</dbReference>
<accession>A0ABU9BZH7</accession>
<name>A0ABU9BZH7_9BURK</name>
<proteinExistence type="predicted"/>
<sequence>MAFRVYVRWPGQRVTHQTTTACGQVAAAAYSLLQQQAQFHGSQGALGIALTENGRQRSYLKLAHG</sequence>
<protein>
    <submittedName>
        <fullName evidence="1">Uncharacterized protein</fullName>
    </submittedName>
</protein>
<gene>
    <name evidence="1" type="ORF">AACH06_25685</name>
</gene>
<organism evidence="1 2">
    <name type="scientific">Ideonella lacteola</name>
    <dbReference type="NCBI Taxonomy" id="2984193"/>
    <lineage>
        <taxon>Bacteria</taxon>
        <taxon>Pseudomonadati</taxon>
        <taxon>Pseudomonadota</taxon>
        <taxon>Betaproteobacteria</taxon>
        <taxon>Burkholderiales</taxon>
        <taxon>Sphaerotilaceae</taxon>
        <taxon>Ideonella</taxon>
    </lineage>
</organism>
<dbReference type="RefSeq" id="WP_341428660.1">
    <property type="nucleotide sequence ID" value="NZ_JBBUTG010000026.1"/>
</dbReference>